<dbReference type="AlphaFoldDB" id="A0A8C6UPN6"/>
<feature type="region of interest" description="Disordered" evidence="2">
    <location>
        <begin position="376"/>
        <end position="397"/>
    </location>
</feature>
<dbReference type="GO" id="GO:0016020">
    <property type="term" value="C:membrane"/>
    <property type="evidence" value="ECO:0007669"/>
    <property type="project" value="TreeGrafter"/>
</dbReference>
<dbReference type="InterPro" id="IPR008405">
    <property type="entry name" value="ApoL"/>
</dbReference>
<dbReference type="PANTHER" id="PTHR14096">
    <property type="entry name" value="APOLIPOPROTEIN L"/>
    <property type="match status" value="1"/>
</dbReference>
<reference evidence="3" key="1">
    <citation type="submission" date="2025-08" db="UniProtKB">
        <authorList>
            <consortium name="Ensembl"/>
        </authorList>
    </citation>
    <scope>IDENTIFICATION</scope>
</reference>
<evidence type="ECO:0000256" key="2">
    <source>
        <dbReference type="SAM" id="MobiDB-lite"/>
    </source>
</evidence>
<dbReference type="GO" id="GO:0005576">
    <property type="term" value="C:extracellular region"/>
    <property type="evidence" value="ECO:0007669"/>
    <property type="project" value="InterPro"/>
</dbReference>
<dbReference type="GO" id="GO:0008289">
    <property type="term" value="F:lipid binding"/>
    <property type="evidence" value="ECO:0007669"/>
    <property type="project" value="InterPro"/>
</dbReference>
<keyword evidence="4" id="KW-1185">Reference proteome</keyword>
<dbReference type="Ensembl" id="ENSNMLT00000044006.1">
    <property type="protein sequence ID" value="ENSNMLP00000039551.1"/>
    <property type="gene ID" value="ENSNMLG00000024354.1"/>
</dbReference>
<evidence type="ECO:0000313" key="3">
    <source>
        <dbReference type="Ensembl" id="ENSNMLP00000039551.1"/>
    </source>
</evidence>
<protein>
    <submittedName>
        <fullName evidence="3">Si:ch73-233k15.2</fullName>
    </submittedName>
</protein>
<comment type="similarity">
    <text evidence="1">Belongs to the apolipoprotein L family.</text>
</comment>
<dbReference type="Proteomes" id="UP000694523">
    <property type="component" value="Unplaced"/>
</dbReference>
<dbReference type="GO" id="GO:0042157">
    <property type="term" value="P:lipoprotein metabolic process"/>
    <property type="evidence" value="ECO:0007669"/>
    <property type="project" value="InterPro"/>
</dbReference>
<name>A0A8C6UPN6_9GOBI</name>
<feature type="compositionally biased region" description="Low complexity" evidence="2">
    <location>
        <begin position="386"/>
        <end position="397"/>
    </location>
</feature>
<sequence>MKRATYHDICEKHMRLVRTELKEALTSYAMDTFSYIKTMKDFLDGLSKWMLMREMELNVLLDIKERAAGIELSVSHVTQSKVKMGLKFFPSVVERQRQELQEELAATLKTSLMGLEALGRFLDAVERLSVTAVNVALKTVQNIIIAAQGICPHLVQFKRDNAEFFSPKLQDVEVLAYQLDKYIKAVQKICGTMKKGPVREFNFVKPMVDIDEEISEDDVQKMLDNINLSTDNVCKCSFRQDEAFRMVFLFQEESCSSFMERFSEREPRMQQFLSDLEGNAVHLDQMNMGARISSVAGGSVGAVGGVLSIIGLALIPVTAGASLAFTMTGVGLGITRGVNSAVTTAAEIGVNHFQQKWASETFQKFMKDVKNIQDSLDSITSPPQKSDSNSNSDSNYNSDSLDLAVGVGKVLGKAGAVGKGIDSLVDGASAFKLLQSEEVLASAGKAVAEEGKALRNVPQVASELPDMGQAAARGPLALSRGARVGFIALKALFLGMDVFFIVKDSMNLARGSETKVSKIIRARSALWKSEMDSWKKIYELLEKGQVSFQKKQDILKTEFYPDIEITREKEIIWDKEKLTATGNKEGLTVEVNDQPPMCFTIALSIVKLLLKCNFC</sequence>
<reference evidence="3" key="2">
    <citation type="submission" date="2025-09" db="UniProtKB">
        <authorList>
            <consortium name="Ensembl"/>
        </authorList>
    </citation>
    <scope>IDENTIFICATION</scope>
</reference>
<evidence type="ECO:0000256" key="1">
    <source>
        <dbReference type="ARBA" id="ARBA00010090"/>
    </source>
</evidence>
<feature type="compositionally biased region" description="Polar residues" evidence="2">
    <location>
        <begin position="376"/>
        <end position="385"/>
    </location>
</feature>
<dbReference type="Pfam" id="PF05461">
    <property type="entry name" value="ApoL"/>
    <property type="match status" value="1"/>
</dbReference>
<accession>A0A8C6UPN6</accession>
<evidence type="ECO:0000313" key="4">
    <source>
        <dbReference type="Proteomes" id="UP000694523"/>
    </source>
</evidence>
<proteinExistence type="inferred from homology"/>
<organism evidence="3 4">
    <name type="scientific">Neogobius melanostomus</name>
    <name type="common">round goby</name>
    <dbReference type="NCBI Taxonomy" id="47308"/>
    <lineage>
        <taxon>Eukaryota</taxon>
        <taxon>Metazoa</taxon>
        <taxon>Chordata</taxon>
        <taxon>Craniata</taxon>
        <taxon>Vertebrata</taxon>
        <taxon>Euteleostomi</taxon>
        <taxon>Actinopterygii</taxon>
        <taxon>Neopterygii</taxon>
        <taxon>Teleostei</taxon>
        <taxon>Neoteleostei</taxon>
        <taxon>Acanthomorphata</taxon>
        <taxon>Gobiaria</taxon>
        <taxon>Gobiiformes</taxon>
        <taxon>Gobioidei</taxon>
        <taxon>Gobiidae</taxon>
        <taxon>Benthophilinae</taxon>
        <taxon>Neogobiini</taxon>
        <taxon>Neogobius</taxon>
    </lineage>
</organism>
<dbReference type="GO" id="GO:0006869">
    <property type="term" value="P:lipid transport"/>
    <property type="evidence" value="ECO:0007669"/>
    <property type="project" value="InterPro"/>
</dbReference>
<dbReference type="PANTHER" id="PTHR14096:SF57">
    <property type="entry name" value="APOLIPOPROTEIN L4"/>
    <property type="match status" value="1"/>
</dbReference>